<accession>A0A645GHE1</accession>
<gene>
    <name evidence="1" type="ORF">SDC9_170692</name>
</gene>
<evidence type="ECO:0000313" key="1">
    <source>
        <dbReference type="EMBL" id="MPN23304.1"/>
    </source>
</evidence>
<protein>
    <submittedName>
        <fullName evidence="1">Uncharacterized protein</fullName>
    </submittedName>
</protein>
<sequence length="113" mass="12856">MIAILERSRIGIRRRSVQRTHGLGKARQAQLGERIGRQSLFQRHQVERPLHQLAQSSLPQAGRGRINRGQGIRQGFGLFDRAHSWMHHLKTKESTAYFAKQAHPTPGGHLLLL</sequence>
<proteinExistence type="predicted"/>
<reference evidence="1" key="1">
    <citation type="submission" date="2019-08" db="EMBL/GenBank/DDBJ databases">
        <authorList>
            <person name="Kucharzyk K."/>
            <person name="Murdoch R.W."/>
            <person name="Higgins S."/>
            <person name="Loffler F."/>
        </authorList>
    </citation>
    <scope>NUCLEOTIDE SEQUENCE</scope>
</reference>
<name>A0A645GHE1_9ZZZZ</name>
<dbReference type="AlphaFoldDB" id="A0A645GHE1"/>
<organism evidence="1">
    <name type="scientific">bioreactor metagenome</name>
    <dbReference type="NCBI Taxonomy" id="1076179"/>
    <lineage>
        <taxon>unclassified sequences</taxon>
        <taxon>metagenomes</taxon>
        <taxon>ecological metagenomes</taxon>
    </lineage>
</organism>
<dbReference type="EMBL" id="VSSQ01071768">
    <property type="protein sequence ID" value="MPN23304.1"/>
    <property type="molecule type" value="Genomic_DNA"/>
</dbReference>
<comment type="caution">
    <text evidence="1">The sequence shown here is derived from an EMBL/GenBank/DDBJ whole genome shotgun (WGS) entry which is preliminary data.</text>
</comment>